<dbReference type="CDD" id="cd01647">
    <property type="entry name" value="RT_LTR"/>
    <property type="match status" value="1"/>
</dbReference>
<evidence type="ECO:0000259" key="12">
    <source>
        <dbReference type="PROSITE" id="PS50878"/>
    </source>
</evidence>
<organism evidence="14 15">
    <name type="scientific">Trichonephila clavipes</name>
    <name type="common">Golden silk orbweaver</name>
    <name type="synonym">Nephila clavipes</name>
    <dbReference type="NCBI Taxonomy" id="2585209"/>
    <lineage>
        <taxon>Eukaryota</taxon>
        <taxon>Metazoa</taxon>
        <taxon>Ecdysozoa</taxon>
        <taxon>Arthropoda</taxon>
        <taxon>Chelicerata</taxon>
        <taxon>Arachnida</taxon>
        <taxon>Araneae</taxon>
        <taxon>Araneomorphae</taxon>
        <taxon>Entelegynae</taxon>
        <taxon>Araneoidea</taxon>
        <taxon>Nephilidae</taxon>
        <taxon>Trichonephila</taxon>
    </lineage>
</organism>
<dbReference type="InterPro" id="IPR043502">
    <property type="entry name" value="DNA/RNA_pol_sf"/>
</dbReference>
<dbReference type="Gene3D" id="3.30.70.270">
    <property type="match status" value="2"/>
</dbReference>
<dbReference type="InterPro" id="IPR054465">
    <property type="entry name" value="Integrase_p58-like_C"/>
</dbReference>
<evidence type="ECO:0000256" key="7">
    <source>
        <dbReference type="ARBA" id="ARBA00022801"/>
    </source>
</evidence>
<dbReference type="EC" id="2.7.7.49" evidence="1"/>
<dbReference type="InterPro" id="IPR001584">
    <property type="entry name" value="Integrase_cat-core"/>
</dbReference>
<dbReference type="GO" id="GO:0006508">
    <property type="term" value="P:proteolysis"/>
    <property type="evidence" value="ECO:0007669"/>
    <property type="project" value="UniProtKB-KW"/>
</dbReference>
<dbReference type="InterPro" id="IPR001878">
    <property type="entry name" value="Znf_CCHC"/>
</dbReference>
<reference evidence="14" key="1">
    <citation type="submission" date="2020-08" db="EMBL/GenBank/DDBJ databases">
        <title>Multicomponent nature underlies the extraordinary mechanical properties of spider dragline silk.</title>
        <authorList>
            <person name="Kono N."/>
            <person name="Nakamura H."/>
            <person name="Mori M."/>
            <person name="Yoshida Y."/>
            <person name="Ohtoshi R."/>
            <person name="Malay A.D."/>
            <person name="Moran D.A.P."/>
            <person name="Tomita M."/>
            <person name="Numata K."/>
            <person name="Arakawa K."/>
        </authorList>
    </citation>
    <scope>NUCLEOTIDE SEQUENCE</scope>
</reference>
<protein>
    <recommendedName>
        <fullName evidence="1">RNA-directed DNA polymerase</fullName>
        <ecNumber evidence="1">2.7.7.49</ecNumber>
    </recommendedName>
</protein>
<dbReference type="FunFam" id="3.30.70.270:FF:000020">
    <property type="entry name" value="Transposon Tf2-6 polyprotein-like Protein"/>
    <property type="match status" value="1"/>
</dbReference>
<dbReference type="GO" id="GO:0004519">
    <property type="term" value="F:endonuclease activity"/>
    <property type="evidence" value="ECO:0007669"/>
    <property type="project" value="UniProtKB-KW"/>
</dbReference>
<keyword evidence="10" id="KW-0862">Zinc</keyword>
<keyword evidence="2" id="KW-0645">Protease</keyword>
<dbReference type="GO" id="GO:0015074">
    <property type="term" value="P:DNA integration"/>
    <property type="evidence" value="ECO:0007669"/>
    <property type="project" value="InterPro"/>
</dbReference>
<dbReference type="Gene3D" id="3.30.420.10">
    <property type="entry name" value="Ribonuclease H-like superfamily/Ribonuclease H"/>
    <property type="match status" value="1"/>
</dbReference>
<dbReference type="SUPFAM" id="SSF53098">
    <property type="entry name" value="Ribonuclease H-like"/>
    <property type="match status" value="1"/>
</dbReference>
<keyword evidence="5" id="KW-0540">Nuclease</keyword>
<dbReference type="PROSITE" id="PS50878">
    <property type="entry name" value="RT_POL"/>
    <property type="match status" value="1"/>
</dbReference>
<dbReference type="GO" id="GO:0003676">
    <property type="term" value="F:nucleic acid binding"/>
    <property type="evidence" value="ECO:0007669"/>
    <property type="project" value="InterPro"/>
</dbReference>
<dbReference type="PANTHER" id="PTHR37984:SF5">
    <property type="entry name" value="PROTEIN NYNRIN-LIKE"/>
    <property type="match status" value="1"/>
</dbReference>
<dbReference type="InterPro" id="IPR041577">
    <property type="entry name" value="RT_RNaseH_2"/>
</dbReference>
<dbReference type="InterPro" id="IPR036397">
    <property type="entry name" value="RNaseH_sf"/>
</dbReference>
<feature type="domain" description="CCHC-type" evidence="11">
    <location>
        <begin position="297"/>
        <end position="312"/>
    </location>
</feature>
<proteinExistence type="predicted"/>
<keyword evidence="9" id="KW-0511">Multifunctional enzyme</keyword>
<dbReference type="FunFam" id="3.10.20.370:FF:000001">
    <property type="entry name" value="Retrovirus-related Pol polyprotein from transposon 17.6-like protein"/>
    <property type="match status" value="1"/>
</dbReference>
<dbReference type="CDD" id="cd09274">
    <property type="entry name" value="RNase_HI_RT_Ty3"/>
    <property type="match status" value="1"/>
</dbReference>
<evidence type="ECO:0000256" key="9">
    <source>
        <dbReference type="ARBA" id="ARBA00023268"/>
    </source>
</evidence>
<evidence type="ECO:0000256" key="10">
    <source>
        <dbReference type="PROSITE-ProRule" id="PRU00047"/>
    </source>
</evidence>
<dbReference type="SMART" id="SM00343">
    <property type="entry name" value="ZnF_C2HC"/>
    <property type="match status" value="1"/>
</dbReference>
<name>A0A8X6V690_TRICX</name>
<dbReference type="PANTHER" id="PTHR37984">
    <property type="entry name" value="PROTEIN CBG26694"/>
    <property type="match status" value="1"/>
</dbReference>
<evidence type="ECO:0000256" key="1">
    <source>
        <dbReference type="ARBA" id="ARBA00012493"/>
    </source>
</evidence>
<dbReference type="FunFam" id="3.10.10.10:FF:000007">
    <property type="entry name" value="Retrovirus-related Pol polyprotein from transposon 17.6-like Protein"/>
    <property type="match status" value="1"/>
</dbReference>
<dbReference type="PROSITE" id="PS50158">
    <property type="entry name" value="ZF_CCHC"/>
    <property type="match status" value="1"/>
</dbReference>
<dbReference type="InterPro" id="IPR012337">
    <property type="entry name" value="RNaseH-like_sf"/>
</dbReference>
<dbReference type="Gene3D" id="3.10.10.10">
    <property type="entry name" value="HIV Type 1 Reverse Transcriptase, subunit A, domain 1"/>
    <property type="match status" value="2"/>
</dbReference>
<keyword evidence="10" id="KW-0479">Metal-binding</keyword>
<dbReference type="InterPro" id="IPR000477">
    <property type="entry name" value="RT_dom"/>
</dbReference>
<dbReference type="SUPFAM" id="SSF56672">
    <property type="entry name" value="DNA/RNA polymerases"/>
    <property type="match status" value="1"/>
</dbReference>
<evidence type="ECO:0000256" key="8">
    <source>
        <dbReference type="ARBA" id="ARBA00022918"/>
    </source>
</evidence>
<dbReference type="PROSITE" id="PS50994">
    <property type="entry name" value="INTEGRASE"/>
    <property type="match status" value="1"/>
</dbReference>
<dbReference type="FunFam" id="1.10.340.70:FF:000001">
    <property type="entry name" value="Retrovirus-related Pol polyprotein from transposon gypsy-like Protein"/>
    <property type="match status" value="1"/>
</dbReference>
<feature type="domain" description="Integrase catalytic" evidence="13">
    <location>
        <begin position="1099"/>
        <end position="1258"/>
    </location>
</feature>
<keyword evidence="4" id="KW-0548">Nucleotidyltransferase</keyword>
<gene>
    <name evidence="14" type="primary">TY3B-I</name>
    <name evidence="14" type="ORF">TNCV_2289081</name>
</gene>
<dbReference type="GO" id="GO:0008270">
    <property type="term" value="F:zinc ion binding"/>
    <property type="evidence" value="ECO:0007669"/>
    <property type="project" value="UniProtKB-KW"/>
</dbReference>
<evidence type="ECO:0000259" key="11">
    <source>
        <dbReference type="PROSITE" id="PS50158"/>
    </source>
</evidence>
<comment type="caution">
    <text evidence="14">The sequence shown here is derived from an EMBL/GenBank/DDBJ whole genome shotgun (WGS) entry which is preliminary data.</text>
</comment>
<evidence type="ECO:0000256" key="4">
    <source>
        <dbReference type="ARBA" id="ARBA00022695"/>
    </source>
</evidence>
<keyword evidence="8" id="KW-0695">RNA-directed DNA polymerase</keyword>
<dbReference type="GO" id="GO:0042575">
    <property type="term" value="C:DNA polymerase complex"/>
    <property type="evidence" value="ECO:0007669"/>
    <property type="project" value="UniProtKB-ARBA"/>
</dbReference>
<dbReference type="Pfam" id="PF17921">
    <property type="entry name" value="Integrase_H2C2"/>
    <property type="match status" value="1"/>
</dbReference>
<dbReference type="GO" id="GO:0003964">
    <property type="term" value="F:RNA-directed DNA polymerase activity"/>
    <property type="evidence" value="ECO:0007669"/>
    <property type="project" value="UniProtKB-KW"/>
</dbReference>
<dbReference type="FunFam" id="3.30.420.10:FF:000032">
    <property type="entry name" value="Retrovirus-related Pol polyprotein from transposon 297-like Protein"/>
    <property type="match status" value="1"/>
</dbReference>
<evidence type="ECO:0000256" key="5">
    <source>
        <dbReference type="ARBA" id="ARBA00022722"/>
    </source>
</evidence>
<sequence>MPTEQEAKPAVVTPSLQQWRSPSTFRGAPGEDPLKWLKEYDRVANFNKWDDMMCLANVYFFLDGTARQWYVNNEDALDSWEAFKNGLSGLFGDRQKYTRRAEEQLKCRAHTQRSGESTQSYIQGVLGLCQEVNPLMKEDEKVSHLMKGVAEDIYQALLTREINDTASFIKWCNYIEDMKQKRVGRPKFERLPNVVPVASLTDETDLVSLIRTIVREEVHRLVNQTQESLDSDPQSLEEIVQDEVERVLAPVSTNPTETRPRPTYAAVTRKYRAPVQKFPPEPRKTDVWRTADNRPVCFHCGRPGHVMRYCRERRLSLTTLETADGTSTTLALKKKYADQTLLAVLRQVPREADPQYVVTDPRHHIADTVSRQAVGARKTKESDLPRSHDVILGWDFLEASQAVIDCGQNELVLEDICQNSTAPDAWNLYATRDYTLKPHSLTRITVSGYQTRGDINVVLDGSKHLLFEENIATPSMVSTYRNGKSDVWVTNLQFRNQIIPREMCIGQAEPLNEGHLCVISDTSGCLDDQQETSESQMNCSLMMSPELSDEQRNKLSELLRKFSGLFTKTDKSTAAKTNVKHRIFTGDHAPINQRAYRVSPTERRIIHEEVQKMLDEGIVQPSESPWSSPVVLRHEKDVYPLPRIDDTLDCLKGAKFFSSMDLRSGYWQIEIDEADREKTAFITPEGLYEFKVMPFGLCNAPATFERMMDNLRRHFKWTMCLCYLDDIIVFSETFEDHLIRLRLVLKCLQEAGLKLNSKKCLFAAQEVKILGHLVSSNGVRPDPDKIKAVRNFPTPKNIHDIRSFLGLCSYFRRFIKGFCYLAEPLQSLLKSGVEFHWGPEEVEAFHSLKKALTSDPVLGMYDERASTEIHTDASGYGIGAVLVQIQNNVEKVIAYASRTLTKAEKNYSTTERECLAIVWATNKFRPLARLALRLQEHDFDVKYKTGKKHSDADALSRNPVEEETETPDKFLAVTTSMNLAMEQKKDQDLAKLKLLSNSSKKEEFRFIDGILCRKNFGPDGKLWLPVIPKHLRADILRHFHDAPTAGHLGFAKTYDRIRKRFYWPGMYRNVVRYVMHCRECQRRKSVPQRPPGRLVPIPPAIAPFHRIGIDLLARFPKSAHGNKWIIVCTDYSTRYAITKALPTAEVAEIAKFLLEEIVLRHGAPRVIITDRGAVFRSRLVSSLVDLCNIDHRFPTAYHPQTNGLTERFNKTLADMLSMYVEVEQKNWDEILPFVTFAYNTAKQETTGFTPFYLLHGREAETTLDTMLPFCPNDFDDNNITKIAARAEESRQLARVHTLRAQDKDRRRYDSKHQMVSYAPGDLVWVYTPVRKVGLSEKLLRRYFGPYQVLRRLSAVTYAVQDFDPASRKRKLREVVHVLRMKPYHDPAEQIETEDIPPKESYKGPVTRSRIKTLEQNDSGRCLLFRGEQCCTHNLLQVPIAELAERWTELPQISDESRSFFRVHTGYFSNIPKCIKAEFIASWGCSQSSVVSSSQR</sequence>
<keyword evidence="10" id="KW-0863">Zinc-finger</keyword>
<dbReference type="GO" id="GO:0008233">
    <property type="term" value="F:peptidase activity"/>
    <property type="evidence" value="ECO:0007669"/>
    <property type="project" value="UniProtKB-KW"/>
</dbReference>
<dbReference type="InterPro" id="IPR043128">
    <property type="entry name" value="Rev_trsase/Diguanyl_cyclase"/>
</dbReference>
<evidence type="ECO:0000313" key="15">
    <source>
        <dbReference type="Proteomes" id="UP000887159"/>
    </source>
</evidence>
<keyword evidence="7" id="KW-0378">Hydrolase</keyword>
<dbReference type="EMBL" id="BMAU01021190">
    <property type="protein sequence ID" value="GFX96018.1"/>
    <property type="molecule type" value="Genomic_DNA"/>
</dbReference>
<accession>A0A8X6V690</accession>
<dbReference type="Pfam" id="PF17919">
    <property type="entry name" value="RT_RNaseH_2"/>
    <property type="match status" value="1"/>
</dbReference>
<evidence type="ECO:0000256" key="2">
    <source>
        <dbReference type="ARBA" id="ARBA00022670"/>
    </source>
</evidence>
<dbReference type="InterPro" id="IPR050951">
    <property type="entry name" value="Retrovirus_Pol_polyprotein"/>
</dbReference>
<dbReference type="Gene3D" id="1.10.340.70">
    <property type="match status" value="1"/>
</dbReference>
<keyword evidence="6" id="KW-0255">Endonuclease</keyword>
<evidence type="ECO:0000256" key="6">
    <source>
        <dbReference type="ARBA" id="ARBA00022759"/>
    </source>
</evidence>
<dbReference type="Gene3D" id="3.10.20.370">
    <property type="match status" value="1"/>
</dbReference>
<dbReference type="InterPro" id="IPR041588">
    <property type="entry name" value="Integrase_H2C2"/>
</dbReference>
<dbReference type="Pfam" id="PF00078">
    <property type="entry name" value="RVT_1"/>
    <property type="match status" value="1"/>
</dbReference>
<dbReference type="Proteomes" id="UP000887159">
    <property type="component" value="Unassembled WGS sequence"/>
</dbReference>
<evidence type="ECO:0000259" key="13">
    <source>
        <dbReference type="PROSITE" id="PS50994"/>
    </source>
</evidence>
<evidence type="ECO:0000256" key="3">
    <source>
        <dbReference type="ARBA" id="ARBA00022679"/>
    </source>
</evidence>
<keyword evidence="3" id="KW-0808">Transferase</keyword>
<feature type="domain" description="Reverse transcriptase" evidence="12">
    <location>
        <begin position="525"/>
        <end position="774"/>
    </location>
</feature>
<dbReference type="Pfam" id="PF22938">
    <property type="entry name" value="Integrase_p58_C"/>
    <property type="match status" value="1"/>
</dbReference>
<evidence type="ECO:0000313" key="14">
    <source>
        <dbReference type="EMBL" id="GFX96018.1"/>
    </source>
</evidence>
<keyword evidence="15" id="KW-1185">Reference proteome</keyword>